<dbReference type="RefSeq" id="WP_272110608.1">
    <property type="nucleotide sequence ID" value="NZ_JAQMTI010000188.1"/>
</dbReference>
<name>A0ABT4ZTK0_9CYAN</name>
<proteinExistence type="predicted"/>
<organism evidence="1 2">
    <name type="scientific">Sphaerospermopsis kisseleviana CS-549</name>
    <dbReference type="NCBI Taxonomy" id="3021783"/>
    <lineage>
        <taxon>Bacteria</taxon>
        <taxon>Bacillati</taxon>
        <taxon>Cyanobacteriota</taxon>
        <taxon>Cyanophyceae</taxon>
        <taxon>Nostocales</taxon>
        <taxon>Aphanizomenonaceae</taxon>
        <taxon>Sphaerospermopsis</taxon>
        <taxon>Sphaerospermopsis kisseleviana</taxon>
    </lineage>
</organism>
<protein>
    <submittedName>
        <fullName evidence="1">Uncharacterized protein</fullName>
    </submittedName>
</protein>
<evidence type="ECO:0000313" key="1">
    <source>
        <dbReference type="EMBL" id="MDB9442753.1"/>
    </source>
</evidence>
<gene>
    <name evidence="1" type="ORF">PN497_15480</name>
</gene>
<evidence type="ECO:0000313" key="2">
    <source>
        <dbReference type="Proteomes" id="UP001211711"/>
    </source>
</evidence>
<comment type="caution">
    <text evidence="1">The sequence shown here is derived from an EMBL/GenBank/DDBJ whole genome shotgun (WGS) entry which is preliminary data.</text>
</comment>
<dbReference type="Proteomes" id="UP001211711">
    <property type="component" value="Unassembled WGS sequence"/>
</dbReference>
<accession>A0ABT4ZTK0</accession>
<sequence length="71" mass="8323">MKCKFFCKLKNLVVNYNHQVFQFLGVRRQEFKESEVQGVRRKINISCFLFSQSPVTSHQSPVPSPLTEYTP</sequence>
<reference evidence="1 2" key="1">
    <citation type="submission" date="2023-01" db="EMBL/GenBank/DDBJ databases">
        <title>Genomes from the Australian National Cyanobacteria Reference Collection.</title>
        <authorList>
            <person name="Willis A."/>
            <person name="Lee E.M.F."/>
        </authorList>
    </citation>
    <scope>NUCLEOTIDE SEQUENCE [LARGE SCALE GENOMIC DNA]</scope>
    <source>
        <strain evidence="1 2">CS-549</strain>
    </source>
</reference>
<dbReference type="EMBL" id="JAQMTI010000188">
    <property type="protein sequence ID" value="MDB9442753.1"/>
    <property type="molecule type" value="Genomic_DNA"/>
</dbReference>
<keyword evidence="2" id="KW-1185">Reference proteome</keyword>